<dbReference type="EMBL" id="WIXP02000006">
    <property type="protein sequence ID" value="KAF6209868.1"/>
    <property type="molecule type" value="Genomic_DNA"/>
</dbReference>
<evidence type="ECO:0000256" key="2">
    <source>
        <dbReference type="ARBA" id="ARBA00022771"/>
    </source>
</evidence>
<dbReference type="SMART" id="SM00249">
    <property type="entry name" value="PHD"/>
    <property type="match status" value="1"/>
</dbReference>
<dbReference type="InterPro" id="IPR001965">
    <property type="entry name" value="Znf_PHD"/>
</dbReference>
<name>A0A8S9XNR5_APOLU</name>
<evidence type="ECO:0000313" key="8">
    <source>
        <dbReference type="Proteomes" id="UP000466442"/>
    </source>
</evidence>
<feature type="domain" description="PHD-type" evidence="6">
    <location>
        <begin position="1"/>
        <end position="52"/>
    </location>
</feature>
<reference evidence="7" key="1">
    <citation type="journal article" date="2021" name="Mol. Ecol. Resour.">
        <title>Apolygus lucorum genome provides insights into omnivorousness and mesophyll feeding.</title>
        <authorList>
            <person name="Liu Y."/>
            <person name="Liu H."/>
            <person name="Wang H."/>
            <person name="Huang T."/>
            <person name="Liu B."/>
            <person name="Yang B."/>
            <person name="Yin L."/>
            <person name="Li B."/>
            <person name="Zhang Y."/>
            <person name="Zhang S."/>
            <person name="Jiang F."/>
            <person name="Zhang X."/>
            <person name="Ren Y."/>
            <person name="Wang B."/>
            <person name="Wang S."/>
            <person name="Lu Y."/>
            <person name="Wu K."/>
            <person name="Fan W."/>
            <person name="Wang G."/>
        </authorList>
    </citation>
    <scope>NUCLEOTIDE SEQUENCE</scope>
    <source>
        <strain evidence="7">12Hb</strain>
    </source>
</reference>
<evidence type="ECO:0000259" key="6">
    <source>
        <dbReference type="PROSITE" id="PS50016"/>
    </source>
</evidence>
<keyword evidence="8" id="KW-1185">Reference proteome</keyword>
<accession>A0A8S9XNR5</accession>
<keyword evidence="5" id="KW-0175">Coiled coil</keyword>
<organism evidence="7 8">
    <name type="scientific">Apolygus lucorum</name>
    <name type="common">Small green plant bug</name>
    <name type="synonym">Lygocoris lucorum</name>
    <dbReference type="NCBI Taxonomy" id="248454"/>
    <lineage>
        <taxon>Eukaryota</taxon>
        <taxon>Metazoa</taxon>
        <taxon>Ecdysozoa</taxon>
        <taxon>Arthropoda</taxon>
        <taxon>Hexapoda</taxon>
        <taxon>Insecta</taxon>
        <taxon>Pterygota</taxon>
        <taxon>Neoptera</taxon>
        <taxon>Paraneoptera</taxon>
        <taxon>Hemiptera</taxon>
        <taxon>Heteroptera</taxon>
        <taxon>Panheteroptera</taxon>
        <taxon>Cimicomorpha</taxon>
        <taxon>Miridae</taxon>
        <taxon>Mirini</taxon>
        <taxon>Apolygus</taxon>
    </lineage>
</organism>
<evidence type="ECO:0000256" key="5">
    <source>
        <dbReference type="SAM" id="Coils"/>
    </source>
</evidence>
<keyword evidence="3" id="KW-0862">Zinc</keyword>
<evidence type="ECO:0000313" key="7">
    <source>
        <dbReference type="EMBL" id="KAF6209868.1"/>
    </source>
</evidence>
<sequence>MAECSKCRLSIEENDVMVQCISCQVKKHAKCAKLSLEDANAKRWRCRDCRKKRLADATPSTILYEQKEEEIERMATKDEKSIARQKVQSLDYDKLKVQCYEGHLKLKSLERRMKALNDKHDDVLNKNKKLEKELSSYKVKVEDLEQKIRRNGVEVWGIQVSKHDDLMDIIERLWEAMDIQMSKHQLDRVWKVKKSEEEFLVGTLLGRMEMSVPKTVICMDFVTNHDKEEFMSAWRSIEQSGGVRLGQLGIAGDGYIKIENYLTPYKQKLFQKALEYANNFHYPRVGVKDGEIYLLKDLEVGPMIFIKTLKDFEKLLDIDKTKNA</sequence>
<dbReference type="OrthoDB" id="7048166at2759"/>
<dbReference type="InterPro" id="IPR019787">
    <property type="entry name" value="Znf_PHD-finger"/>
</dbReference>
<proteinExistence type="predicted"/>
<keyword evidence="2 4" id="KW-0863">Zinc-finger</keyword>
<evidence type="ECO:0000256" key="4">
    <source>
        <dbReference type="PROSITE-ProRule" id="PRU00146"/>
    </source>
</evidence>
<evidence type="ECO:0000256" key="1">
    <source>
        <dbReference type="ARBA" id="ARBA00022723"/>
    </source>
</evidence>
<comment type="caution">
    <text evidence="7">The sequence shown here is derived from an EMBL/GenBank/DDBJ whole genome shotgun (WGS) entry which is preliminary data.</text>
</comment>
<dbReference type="AlphaFoldDB" id="A0A8S9XNR5"/>
<protein>
    <recommendedName>
        <fullName evidence="6">PHD-type domain-containing protein</fullName>
    </recommendedName>
</protein>
<gene>
    <name evidence="7" type="ORF">GE061_015621</name>
</gene>
<evidence type="ECO:0000256" key="3">
    <source>
        <dbReference type="ARBA" id="ARBA00022833"/>
    </source>
</evidence>
<dbReference type="InterPro" id="IPR013083">
    <property type="entry name" value="Znf_RING/FYVE/PHD"/>
</dbReference>
<feature type="coiled-coil region" evidence="5">
    <location>
        <begin position="106"/>
        <end position="147"/>
    </location>
</feature>
<dbReference type="CDD" id="cd15489">
    <property type="entry name" value="PHD_SF"/>
    <property type="match status" value="1"/>
</dbReference>
<dbReference type="InterPro" id="IPR011011">
    <property type="entry name" value="Znf_FYVE_PHD"/>
</dbReference>
<dbReference type="SUPFAM" id="SSF57903">
    <property type="entry name" value="FYVE/PHD zinc finger"/>
    <property type="match status" value="1"/>
</dbReference>
<dbReference type="Gene3D" id="3.30.40.10">
    <property type="entry name" value="Zinc/RING finger domain, C3HC4 (zinc finger)"/>
    <property type="match status" value="1"/>
</dbReference>
<dbReference type="Proteomes" id="UP000466442">
    <property type="component" value="Unassembled WGS sequence"/>
</dbReference>
<dbReference type="GO" id="GO:0008270">
    <property type="term" value="F:zinc ion binding"/>
    <property type="evidence" value="ECO:0007669"/>
    <property type="project" value="UniProtKB-KW"/>
</dbReference>
<keyword evidence="1" id="KW-0479">Metal-binding</keyword>
<dbReference type="PROSITE" id="PS50016">
    <property type="entry name" value="ZF_PHD_2"/>
    <property type="match status" value="1"/>
</dbReference>